<evidence type="ECO:0000313" key="3">
    <source>
        <dbReference type="Proteomes" id="UP000821853"/>
    </source>
</evidence>
<reference evidence="2 3" key="1">
    <citation type="journal article" date="2020" name="Cell">
        <title>Large-Scale Comparative Analyses of Tick Genomes Elucidate Their Genetic Diversity and Vector Capacities.</title>
        <authorList>
            <consortium name="Tick Genome and Microbiome Consortium (TIGMIC)"/>
            <person name="Jia N."/>
            <person name="Wang J."/>
            <person name="Shi W."/>
            <person name="Du L."/>
            <person name="Sun Y."/>
            <person name="Zhan W."/>
            <person name="Jiang J.F."/>
            <person name="Wang Q."/>
            <person name="Zhang B."/>
            <person name="Ji P."/>
            <person name="Bell-Sakyi L."/>
            <person name="Cui X.M."/>
            <person name="Yuan T.T."/>
            <person name="Jiang B.G."/>
            <person name="Yang W.F."/>
            <person name="Lam T.T."/>
            <person name="Chang Q.C."/>
            <person name="Ding S.J."/>
            <person name="Wang X.J."/>
            <person name="Zhu J.G."/>
            <person name="Ruan X.D."/>
            <person name="Zhao L."/>
            <person name="Wei J.T."/>
            <person name="Ye R.Z."/>
            <person name="Que T.C."/>
            <person name="Du C.H."/>
            <person name="Zhou Y.H."/>
            <person name="Cheng J.X."/>
            <person name="Dai P.F."/>
            <person name="Guo W.B."/>
            <person name="Han X.H."/>
            <person name="Huang E.J."/>
            <person name="Li L.F."/>
            <person name="Wei W."/>
            <person name="Gao Y.C."/>
            <person name="Liu J.Z."/>
            <person name="Shao H.Z."/>
            <person name="Wang X."/>
            <person name="Wang C.C."/>
            <person name="Yang T.C."/>
            <person name="Huo Q.B."/>
            <person name="Li W."/>
            <person name="Chen H.Y."/>
            <person name="Chen S.E."/>
            <person name="Zhou L.G."/>
            <person name="Ni X.B."/>
            <person name="Tian J.H."/>
            <person name="Sheng Y."/>
            <person name="Liu T."/>
            <person name="Pan Y.S."/>
            <person name="Xia L.Y."/>
            <person name="Li J."/>
            <person name="Zhao F."/>
            <person name="Cao W.C."/>
        </authorList>
    </citation>
    <scope>NUCLEOTIDE SEQUENCE [LARGE SCALE GENOMIC DNA]</scope>
    <source>
        <strain evidence="2">HaeL-2018</strain>
    </source>
</reference>
<dbReference type="AlphaFoldDB" id="A0A9J6H141"/>
<accession>A0A9J6H141</accession>
<feature type="region of interest" description="Disordered" evidence="1">
    <location>
        <begin position="1"/>
        <end position="41"/>
    </location>
</feature>
<evidence type="ECO:0000313" key="2">
    <source>
        <dbReference type="EMBL" id="KAH9380415.1"/>
    </source>
</evidence>
<dbReference type="VEuPathDB" id="VectorBase:HLOH_054260"/>
<proteinExistence type="predicted"/>
<sequence>MSDDECHGPNGRTESQPGAETGVAAVRRSAEPKPRGSGWEQATCWPTNSCSRFMRPAAVTTPPPAGSSCCLVGGGSCLWALVRIGSQSKQGCNQAPRCKQKVLIESATDSSTSTDSEHMEVPSPLLRTSTALLLPNKDPFDSASEVWDDDGDWRETALPENRFTDEEAKIAEARVSPAFLSQLSRRTPDPVLRGSVHKVTGGEPSRRPYRVCACLVP</sequence>
<keyword evidence="3" id="KW-1185">Reference proteome</keyword>
<evidence type="ECO:0000256" key="1">
    <source>
        <dbReference type="SAM" id="MobiDB-lite"/>
    </source>
</evidence>
<gene>
    <name evidence="2" type="ORF">HPB48_001070</name>
</gene>
<protein>
    <submittedName>
        <fullName evidence="2">Uncharacterized protein</fullName>
    </submittedName>
</protein>
<dbReference type="EMBL" id="JABSTR010000010">
    <property type="protein sequence ID" value="KAH9380415.1"/>
    <property type="molecule type" value="Genomic_DNA"/>
</dbReference>
<name>A0A9J6H141_HAELO</name>
<organism evidence="2 3">
    <name type="scientific">Haemaphysalis longicornis</name>
    <name type="common">Bush tick</name>
    <dbReference type="NCBI Taxonomy" id="44386"/>
    <lineage>
        <taxon>Eukaryota</taxon>
        <taxon>Metazoa</taxon>
        <taxon>Ecdysozoa</taxon>
        <taxon>Arthropoda</taxon>
        <taxon>Chelicerata</taxon>
        <taxon>Arachnida</taxon>
        <taxon>Acari</taxon>
        <taxon>Parasitiformes</taxon>
        <taxon>Ixodida</taxon>
        <taxon>Ixodoidea</taxon>
        <taxon>Ixodidae</taxon>
        <taxon>Haemaphysalinae</taxon>
        <taxon>Haemaphysalis</taxon>
    </lineage>
</organism>
<dbReference type="Proteomes" id="UP000821853">
    <property type="component" value="Chromosome 8"/>
</dbReference>
<comment type="caution">
    <text evidence="2">The sequence shown here is derived from an EMBL/GenBank/DDBJ whole genome shotgun (WGS) entry which is preliminary data.</text>
</comment>